<dbReference type="Pfam" id="PF16810">
    <property type="entry name" value="RXLR"/>
    <property type="match status" value="1"/>
</dbReference>
<feature type="signal peptide" evidence="5">
    <location>
        <begin position="1"/>
        <end position="20"/>
    </location>
</feature>
<evidence type="ECO:0000256" key="1">
    <source>
        <dbReference type="ARBA" id="ARBA00004613"/>
    </source>
</evidence>
<comment type="function">
    <text evidence="5">Effector that suppresses plant defense responses during pathogen infection.</text>
</comment>
<dbReference type="AlphaFoldDB" id="A0A6A3J457"/>
<dbReference type="Proteomes" id="UP000460718">
    <property type="component" value="Unassembled WGS sequence"/>
</dbReference>
<evidence type="ECO:0000313" key="7">
    <source>
        <dbReference type="Proteomes" id="UP000460718"/>
    </source>
</evidence>
<accession>A0A6A3J457</accession>
<organism evidence="6 7">
    <name type="scientific">Phytophthora fragariae</name>
    <dbReference type="NCBI Taxonomy" id="53985"/>
    <lineage>
        <taxon>Eukaryota</taxon>
        <taxon>Sar</taxon>
        <taxon>Stramenopiles</taxon>
        <taxon>Oomycota</taxon>
        <taxon>Peronosporomycetes</taxon>
        <taxon>Peronosporales</taxon>
        <taxon>Peronosporaceae</taxon>
        <taxon>Phytophthora</taxon>
    </lineage>
</organism>
<protein>
    <recommendedName>
        <fullName evidence="5">RxLR effector protein</fullName>
    </recommendedName>
</protein>
<keyword evidence="4 5" id="KW-0732">Signal</keyword>
<comment type="subcellular location">
    <subcellularLocation>
        <location evidence="1 5">Secreted</location>
    </subcellularLocation>
</comment>
<dbReference type="EMBL" id="QXFW01001532">
    <property type="protein sequence ID" value="KAE8989380.1"/>
    <property type="molecule type" value="Genomic_DNA"/>
</dbReference>
<comment type="domain">
    <text evidence="5">The RxLR-dEER motif acts to carry the protein into the host cell cytoplasm through binding to cell surface phosphatidylinositol-3-phosphate.</text>
</comment>
<evidence type="ECO:0000256" key="4">
    <source>
        <dbReference type="ARBA" id="ARBA00022729"/>
    </source>
</evidence>
<comment type="similarity">
    <text evidence="2 5">Belongs to the RxLR effector family.</text>
</comment>
<dbReference type="InterPro" id="IPR031825">
    <property type="entry name" value="RXLR"/>
</dbReference>
<feature type="chain" id="PRO_5044980072" description="RxLR effector protein" evidence="5">
    <location>
        <begin position="21"/>
        <end position="172"/>
    </location>
</feature>
<sequence>MRVCFVLLVAAAVLVGSSDATSTTNGIAASRLSPADSLGQFVHQRRLLRAYEVEDEGEERVDTAEINNWISQLLNREKNLLTSVDDVASHLGHADLKIIEKKLANKSNKEMKDLVKKGWTPQKLSEKLNIEEKVMRKTPTELDLDDNYQLYLAFDEYWNHNVNWLKKLLRSN</sequence>
<evidence type="ECO:0000256" key="5">
    <source>
        <dbReference type="RuleBase" id="RU367124"/>
    </source>
</evidence>
<proteinExistence type="inferred from homology"/>
<reference evidence="6 7" key="1">
    <citation type="submission" date="2018-09" db="EMBL/GenBank/DDBJ databases">
        <title>Genomic investigation of the strawberry pathogen Phytophthora fragariae indicates pathogenicity is determined by transcriptional variation in three key races.</title>
        <authorList>
            <person name="Adams T.M."/>
            <person name="Armitage A.D."/>
            <person name="Sobczyk M.K."/>
            <person name="Bates H.J."/>
            <person name="Dunwell J.M."/>
            <person name="Nellist C.F."/>
            <person name="Harrison R.J."/>
        </authorList>
    </citation>
    <scope>NUCLEOTIDE SEQUENCE [LARGE SCALE GENOMIC DNA]</scope>
    <source>
        <strain evidence="6 7">SCRP245</strain>
    </source>
</reference>
<comment type="caution">
    <text evidence="6">The sequence shown here is derived from an EMBL/GenBank/DDBJ whole genome shotgun (WGS) entry which is preliminary data.</text>
</comment>
<gene>
    <name evidence="6" type="ORF">PF011_g18800</name>
</gene>
<evidence type="ECO:0000256" key="2">
    <source>
        <dbReference type="ARBA" id="ARBA00010400"/>
    </source>
</evidence>
<keyword evidence="3 5" id="KW-0964">Secreted</keyword>
<evidence type="ECO:0000256" key="3">
    <source>
        <dbReference type="ARBA" id="ARBA00022525"/>
    </source>
</evidence>
<evidence type="ECO:0000313" key="6">
    <source>
        <dbReference type="EMBL" id="KAE8989380.1"/>
    </source>
</evidence>
<name>A0A6A3J457_9STRA</name>